<dbReference type="GO" id="GO:0005524">
    <property type="term" value="F:ATP binding"/>
    <property type="evidence" value="ECO:0007669"/>
    <property type="project" value="UniProtKB-KW"/>
</dbReference>
<evidence type="ECO:0000256" key="10">
    <source>
        <dbReference type="ARBA" id="ARBA00024908"/>
    </source>
</evidence>
<dbReference type="EMBL" id="CP036402">
    <property type="protein sequence ID" value="QBI20581.1"/>
    <property type="molecule type" value="Genomic_DNA"/>
</dbReference>
<evidence type="ECO:0000256" key="11">
    <source>
        <dbReference type="ARBA" id="ARBA00032441"/>
    </source>
</evidence>
<reference evidence="13 14" key="1">
    <citation type="submission" date="2019-01" db="EMBL/GenBank/DDBJ databases">
        <title>Egibacter rhizosphaerae EGI 80759T.</title>
        <authorList>
            <person name="Chen D.-D."/>
            <person name="Tian Y."/>
            <person name="Jiao J.-Y."/>
            <person name="Zhang X.-T."/>
            <person name="Zhang Y.-G."/>
            <person name="Zhang Y."/>
            <person name="Xiao M."/>
            <person name="Shu W.-S."/>
            <person name="Li W.-J."/>
        </authorList>
    </citation>
    <scope>NUCLEOTIDE SEQUENCE [LARGE SCALE GENOMIC DNA]</scope>
    <source>
        <strain evidence="13 14">EGI 80759</strain>
    </source>
</reference>
<feature type="region of interest" description="Disordered" evidence="12">
    <location>
        <begin position="170"/>
        <end position="193"/>
    </location>
</feature>
<protein>
    <recommendedName>
        <fullName evidence="3">tRNA threonylcarbamoyladenosine biosynthesis protein TsaE</fullName>
    </recommendedName>
    <alternativeName>
        <fullName evidence="11">t(6)A37 threonylcarbamoyladenosine biosynthesis protein TsaE</fullName>
    </alternativeName>
</protein>
<keyword evidence="5" id="KW-0819">tRNA processing</keyword>
<dbReference type="Gene3D" id="3.40.50.300">
    <property type="entry name" value="P-loop containing nucleotide triphosphate hydrolases"/>
    <property type="match status" value="1"/>
</dbReference>
<comment type="subcellular location">
    <subcellularLocation>
        <location evidence="1">Cytoplasm</location>
    </subcellularLocation>
</comment>
<keyword evidence="8" id="KW-0067">ATP-binding</keyword>
<dbReference type="GO" id="GO:0005737">
    <property type="term" value="C:cytoplasm"/>
    <property type="evidence" value="ECO:0007669"/>
    <property type="project" value="UniProtKB-SubCell"/>
</dbReference>
<evidence type="ECO:0000313" key="14">
    <source>
        <dbReference type="Proteomes" id="UP000291469"/>
    </source>
</evidence>
<feature type="compositionally biased region" description="Low complexity" evidence="12">
    <location>
        <begin position="184"/>
        <end position="193"/>
    </location>
</feature>
<keyword evidence="13" id="KW-0808">Transferase</keyword>
<evidence type="ECO:0000256" key="8">
    <source>
        <dbReference type="ARBA" id="ARBA00022840"/>
    </source>
</evidence>
<dbReference type="SUPFAM" id="SSF52540">
    <property type="entry name" value="P-loop containing nucleoside triphosphate hydrolases"/>
    <property type="match status" value="1"/>
</dbReference>
<dbReference type="OrthoDB" id="9800307at2"/>
<evidence type="ECO:0000256" key="1">
    <source>
        <dbReference type="ARBA" id="ARBA00004496"/>
    </source>
</evidence>
<dbReference type="RefSeq" id="WP_131155576.1">
    <property type="nucleotide sequence ID" value="NZ_CP036402.1"/>
</dbReference>
<keyword evidence="4" id="KW-0963">Cytoplasm</keyword>
<feature type="compositionally biased region" description="Basic and acidic residues" evidence="12">
    <location>
        <begin position="170"/>
        <end position="183"/>
    </location>
</feature>
<dbReference type="GO" id="GO:0016740">
    <property type="term" value="F:transferase activity"/>
    <property type="evidence" value="ECO:0007669"/>
    <property type="project" value="UniProtKB-KW"/>
</dbReference>
<accession>A0A411YHI7</accession>
<dbReference type="NCBIfam" id="TIGR00150">
    <property type="entry name" value="T6A_YjeE"/>
    <property type="match status" value="1"/>
</dbReference>
<keyword evidence="6" id="KW-0479">Metal-binding</keyword>
<evidence type="ECO:0000256" key="3">
    <source>
        <dbReference type="ARBA" id="ARBA00019010"/>
    </source>
</evidence>
<evidence type="ECO:0000256" key="9">
    <source>
        <dbReference type="ARBA" id="ARBA00022842"/>
    </source>
</evidence>
<dbReference type="InterPro" id="IPR003442">
    <property type="entry name" value="T6A_TsaE"/>
</dbReference>
<dbReference type="Proteomes" id="UP000291469">
    <property type="component" value="Chromosome"/>
</dbReference>
<evidence type="ECO:0000256" key="2">
    <source>
        <dbReference type="ARBA" id="ARBA00007599"/>
    </source>
</evidence>
<dbReference type="GO" id="GO:0046872">
    <property type="term" value="F:metal ion binding"/>
    <property type="evidence" value="ECO:0007669"/>
    <property type="project" value="UniProtKB-KW"/>
</dbReference>
<evidence type="ECO:0000313" key="13">
    <source>
        <dbReference type="EMBL" id="QBI20581.1"/>
    </source>
</evidence>
<proteinExistence type="inferred from homology"/>
<comment type="function">
    <text evidence="10">Required for the formation of a threonylcarbamoyl group on adenosine at position 37 (t(6)A37) in tRNAs that read codons beginning with adenine. Is involved in the transfer of the threonylcarbamoyl moiety of threonylcarbamoyl-AMP (TC-AMP) to the N6 group of A37, together with TsaD and TsaB. TsaE seems to play an indirect role in the t(6)A biosynthesis pathway, possibly in regulating the core enzymatic function of TsaD.</text>
</comment>
<dbReference type="InterPro" id="IPR027417">
    <property type="entry name" value="P-loop_NTPase"/>
</dbReference>
<organism evidence="13 14">
    <name type="scientific">Egibacter rhizosphaerae</name>
    <dbReference type="NCBI Taxonomy" id="1670831"/>
    <lineage>
        <taxon>Bacteria</taxon>
        <taxon>Bacillati</taxon>
        <taxon>Actinomycetota</taxon>
        <taxon>Nitriliruptoria</taxon>
        <taxon>Egibacterales</taxon>
        <taxon>Egibacteraceae</taxon>
        <taxon>Egibacter</taxon>
    </lineage>
</organism>
<comment type="similarity">
    <text evidence="2">Belongs to the TsaE family.</text>
</comment>
<dbReference type="KEGG" id="erz:ER308_14110"/>
<evidence type="ECO:0000256" key="4">
    <source>
        <dbReference type="ARBA" id="ARBA00022490"/>
    </source>
</evidence>
<dbReference type="PANTHER" id="PTHR33540:SF2">
    <property type="entry name" value="TRNA THREONYLCARBAMOYLADENOSINE BIOSYNTHESIS PROTEIN TSAE"/>
    <property type="match status" value="1"/>
</dbReference>
<dbReference type="PANTHER" id="PTHR33540">
    <property type="entry name" value="TRNA THREONYLCARBAMOYLADENOSINE BIOSYNTHESIS PROTEIN TSAE"/>
    <property type="match status" value="1"/>
</dbReference>
<keyword evidence="14" id="KW-1185">Reference proteome</keyword>
<keyword evidence="9" id="KW-0460">Magnesium</keyword>
<evidence type="ECO:0000256" key="12">
    <source>
        <dbReference type="SAM" id="MobiDB-lite"/>
    </source>
</evidence>
<evidence type="ECO:0000256" key="6">
    <source>
        <dbReference type="ARBA" id="ARBA00022723"/>
    </source>
</evidence>
<keyword evidence="7" id="KW-0547">Nucleotide-binding</keyword>
<evidence type="ECO:0000256" key="7">
    <source>
        <dbReference type="ARBA" id="ARBA00022741"/>
    </source>
</evidence>
<evidence type="ECO:0000256" key="5">
    <source>
        <dbReference type="ARBA" id="ARBA00022694"/>
    </source>
</evidence>
<dbReference type="GO" id="GO:0002949">
    <property type="term" value="P:tRNA threonylcarbamoyladenosine modification"/>
    <property type="evidence" value="ECO:0007669"/>
    <property type="project" value="InterPro"/>
</dbReference>
<dbReference type="Pfam" id="PF02367">
    <property type="entry name" value="TsaE"/>
    <property type="match status" value="1"/>
</dbReference>
<sequence>MDLATSDPHDTRRFAAALAGLLEPGDLVSLTGELGAGKTCVAQGVAAALGVTEPVTSPSFLLRRDYAGRVPLVHLDVYRLETLEEVLDTGWLDAADEAVVLVEWGDAVQPLLPADHVEVELALADPASVPSELGAPEPRRVRVRAHGPRWAARRDELHAVLAPWRNERRVAAGRGGRADDGGSRNRAAPEGSD</sequence>
<name>A0A411YHI7_9ACTN</name>
<gene>
    <name evidence="13" type="primary">tsaE</name>
    <name evidence="13" type="ORF">ER308_14110</name>
</gene>
<dbReference type="AlphaFoldDB" id="A0A411YHI7"/>